<comment type="caution">
    <text evidence="1">The sequence shown here is derived from an EMBL/GenBank/DDBJ whole genome shotgun (WGS) entry which is preliminary data.</text>
</comment>
<dbReference type="Proteomes" id="UP000519004">
    <property type="component" value="Unassembled WGS sequence"/>
</dbReference>
<dbReference type="RefSeq" id="WP_183948814.1">
    <property type="nucleotide sequence ID" value="NZ_JACHHX010000015.1"/>
</dbReference>
<evidence type="ECO:0000313" key="2">
    <source>
        <dbReference type="Proteomes" id="UP000519004"/>
    </source>
</evidence>
<accession>A0A7W8DF77</accession>
<keyword evidence="2" id="KW-1185">Reference proteome</keyword>
<sequence>MLLKTQLLRGLFALPLLGLMLLAHSVLGHRPGPPTSIESAVQRLLDGAELTAEPAPACTDDVPRSAPARWLISTPADLPLPARARAAACPRT</sequence>
<name>A0A7W8DF77_9GAMM</name>
<organism evidence="1 2">
    <name type="scientific">Rehaibacterium terrae</name>
    <dbReference type="NCBI Taxonomy" id="1341696"/>
    <lineage>
        <taxon>Bacteria</taxon>
        <taxon>Pseudomonadati</taxon>
        <taxon>Pseudomonadota</taxon>
        <taxon>Gammaproteobacteria</taxon>
        <taxon>Lysobacterales</taxon>
        <taxon>Lysobacteraceae</taxon>
        <taxon>Rehaibacterium</taxon>
    </lineage>
</organism>
<proteinExistence type="predicted"/>
<dbReference type="EMBL" id="JACHHX010000015">
    <property type="protein sequence ID" value="MBB5016140.1"/>
    <property type="molecule type" value="Genomic_DNA"/>
</dbReference>
<reference evidence="1 2" key="1">
    <citation type="submission" date="2020-08" db="EMBL/GenBank/DDBJ databases">
        <title>Genomic Encyclopedia of Type Strains, Phase IV (KMG-IV): sequencing the most valuable type-strain genomes for metagenomic binning, comparative biology and taxonomic classification.</title>
        <authorList>
            <person name="Goeker M."/>
        </authorList>
    </citation>
    <scope>NUCLEOTIDE SEQUENCE [LARGE SCALE GENOMIC DNA]</scope>
    <source>
        <strain evidence="1 2">DSM 25897</strain>
    </source>
</reference>
<evidence type="ECO:0000313" key="1">
    <source>
        <dbReference type="EMBL" id="MBB5016140.1"/>
    </source>
</evidence>
<protein>
    <submittedName>
        <fullName evidence="1">Uncharacterized protein</fullName>
    </submittedName>
</protein>
<dbReference type="AlphaFoldDB" id="A0A7W8DF77"/>
<gene>
    <name evidence="1" type="ORF">HNQ58_002051</name>
</gene>